<dbReference type="PROSITE" id="PS51257">
    <property type="entry name" value="PROKAR_LIPOPROTEIN"/>
    <property type="match status" value="1"/>
</dbReference>
<dbReference type="EMBL" id="JPRM01000037">
    <property type="protein sequence ID" value="KFF10823.1"/>
    <property type="molecule type" value="Genomic_DNA"/>
</dbReference>
<dbReference type="OrthoDB" id="1370843at2"/>
<dbReference type="RefSeq" id="WP_035626464.1">
    <property type="nucleotide sequence ID" value="NZ_JBEWQG010000005.1"/>
</dbReference>
<dbReference type="STRING" id="991.IW20_20230"/>
<protein>
    <recommendedName>
        <fullName evidence="5">Lipoprotein</fullName>
    </recommendedName>
</protein>
<evidence type="ECO:0000313" key="3">
    <source>
        <dbReference type="Proteomes" id="UP000028712"/>
    </source>
</evidence>
<comment type="caution">
    <text evidence="1">The sequence shown here is derived from an EMBL/GenBank/DDBJ whole genome shotgun (WGS) entry which is preliminary data.</text>
</comment>
<sequence length="132" mass="15785">MKYLFYILVPFIISCQNREENKHEDSKQDKNLIYFNSHFMADLGDDEWYKLQSKMDSPIKTQYLDDVIYVTKYIDVNACGTYEGDIEIKKDTIYLIHRLVSDEICATTSINKIIYIIKNPTQKKYKMIIRYE</sequence>
<keyword evidence="4" id="KW-1185">Reference proteome</keyword>
<dbReference type="EMBL" id="MUGY01000009">
    <property type="protein sequence ID" value="OXA94538.1"/>
    <property type="molecule type" value="Genomic_DNA"/>
</dbReference>
<name>A0A086A2A9_FLAHY</name>
<evidence type="ECO:0000313" key="1">
    <source>
        <dbReference type="EMBL" id="KFF10823.1"/>
    </source>
</evidence>
<dbReference type="AlphaFoldDB" id="A0A086A2A9"/>
<accession>A0A086A2A9</accession>
<dbReference type="Proteomes" id="UP000198424">
    <property type="component" value="Unassembled WGS sequence"/>
</dbReference>
<evidence type="ECO:0000313" key="4">
    <source>
        <dbReference type="Proteomes" id="UP000198424"/>
    </source>
</evidence>
<organism evidence="1 3">
    <name type="scientific">Flavobacterium hydatis</name>
    <name type="common">Cytophaga aquatilis</name>
    <dbReference type="NCBI Taxonomy" id="991"/>
    <lineage>
        <taxon>Bacteria</taxon>
        <taxon>Pseudomonadati</taxon>
        <taxon>Bacteroidota</taxon>
        <taxon>Flavobacteriia</taxon>
        <taxon>Flavobacteriales</taxon>
        <taxon>Flavobacteriaceae</taxon>
        <taxon>Flavobacterium</taxon>
    </lineage>
</organism>
<proteinExistence type="predicted"/>
<reference evidence="2 4" key="2">
    <citation type="submission" date="2016-11" db="EMBL/GenBank/DDBJ databases">
        <title>Whole genomes of Flavobacteriaceae.</title>
        <authorList>
            <person name="Stine C."/>
            <person name="Li C."/>
            <person name="Tadesse D."/>
        </authorList>
    </citation>
    <scope>NUCLEOTIDE SEQUENCE [LARGE SCALE GENOMIC DNA]</scope>
    <source>
        <strain evidence="2 4">ATCC 29551</strain>
    </source>
</reference>
<dbReference type="eggNOG" id="ENOG502ZY60">
    <property type="taxonomic scope" value="Bacteria"/>
</dbReference>
<evidence type="ECO:0000313" key="2">
    <source>
        <dbReference type="EMBL" id="OXA94538.1"/>
    </source>
</evidence>
<reference evidence="1 3" key="1">
    <citation type="submission" date="2014-07" db="EMBL/GenBank/DDBJ databases">
        <title>Genome of Flavobacterium hydatis DSM 2063.</title>
        <authorList>
            <person name="Pipes S.E."/>
            <person name="Stropko S.J."/>
            <person name="Newman J.D."/>
        </authorList>
    </citation>
    <scope>NUCLEOTIDE SEQUENCE [LARGE SCALE GENOMIC DNA]</scope>
    <source>
        <strain evidence="1 3">DSM 2063</strain>
    </source>
</reference>
<dbReference type="Proteomes" id="UP000028712">
    <property type="component" value="Unassembled WGS sequence"/>
</dbReference>
<gene>
    <name evidence="2" type="ORF">B0A62_10100</name>
    <name evidence="1" type="ORF">IW20_20230</name>
</gene>
<evidence type="ECO:0008006" key="5">
    <source>
        <dbReference type="Google" id="ProtNLM"/>
    </source>
</evidence>